<dbReference type="SUPFAM" id="SSF52172">
    <property type="entry name" value="CheY-like"/>
    <property type="match status" value="1"/>
</dbReference>
<dbReference type="PANTHER" id="PTHR37299:SF1">
    <property type="entry name" value="STAGE 0 SPORULATION PROTEIN A HOMOLOG"/>
    <property type="match status" value="1"/>
</dbReference>
<organism evidence="3 4">
    <name type="scientific">Paenibacillus rhizovicinus</name>
    <dbReference type="NCBI Taxonomy" id="2704463"/>
    <lineage>
        <taxon>Bacteria</taxon>
        <taxon>Bacillati</taxon>
        <taxon>Bacillota</taxon>
        <taxon>Bacilli</taxon>
        <taxon>Bacillales</taxon>
        <taxon>Paenibacillaceae</taxon>
        <taxon>Paenibacillus</taxon>
    </lineage>
</organism>
<name>A0A6C0NU77_9BACL</name>
<dbReference type="InterPro" id="IPR001789">
    <property type="entry name" value="Sig_transdc_resp-reg_receiver"/>
</dbReference>
<accession>A0A6C0NU77</accession>
<dbReference type="KEGG" id="prz:GZH47_02245"/>
<keyword evidence="1" id="KW-0597">Phosphoprotein</keyword>
<dbReference type="GO" id="GO:0000156">
    <property type="term" value="F:phosphorelay response regulator activity"/>
    <property type="evidence" value="ECO:0007669"/>
    <property type="project" value="InterPro"/>
</dbReference>
<dbReference type="RefSeq" id="WP_162638343.1">
    <property type="nucleotide sequence ID" value="NZ_CP048286.1"/>
</dbReference>
<sequence>MNNHTVTIHTFASAEAFLFYYADNKAIDILLLDIEMGAMNGIELAHRIRQDNEAIQMIFVTGYSDFIAHGYEVSALHYLMKPLGDTKLFDVLDKATRFANKTEKTILLTIGGESMRLPAKDILYVEAFAHTVVIVTQSGRIDHAPDREAGDMRGWRQRIRD</sequence>
<dbReference type="EMBL" id="CP048286">
    <property type="protein sequence ID" value="QHW29774.1"/>
    <property type="molecule type" value="Genomic_DNA"/>
</dbReference>
<feature type="domain" description="Response regulatory" evidence="2">
    <location>
        <begin position="1"/>
        <end position="96"/>
    </location>
</feature>
<evidence type="ECO:0000313" key="3">
    <source>
        <dbReference type="EMBL" id="QHW29774.1"/>
    </source>
</evidence>
<feature type="modified residue" description="4-aspartylphosphate" evidence="1">
    <location>
        <position position="33"/>
    </location>
</feature>
<dbReference type="PROSITE" id="PS50110">
    <property type="entry name" value="RESPONSE_REGULATORY"/>
    <property type="match status" value="1"/>
</dbReference>
<dbReference type="InterPro" id="IPR046947">
    <property type="entry name" value="LytR-like"/>
</dbReference>
<evidence type="ECO:0000259" key="2">
    <source>
        <dbReference type="PROSITE" id="PS50110"/>
    </source>
</evidence>
<evidence type="ECO:0000256" key="1">
    <source>
        <dbReference type="PROSITE-ProRule" id="PRU00169"/>
    </source>
</evidence>
<dbReference type="AlphaFoldDB" id="A0A6C0NU77"/>
<dbReference type="Pfam" id="PF00072">
    <property type="entry name" value="Response_reg"/>
    <property type="match status" value="1"/>
</dbReference>
<dbReference type="Gene3D" id="3.40.50.2300">
    <property type="match status" value="1"/>
</dbReference>
<reference evidence="3 4" key="1">
    <citation type="submission" date="2020-02" db="EMBL/GenBank/DDBJ databases">
        <title>Paenibacillus sp. nov., isolated from rhizosphere soil of tomato.</title>
        <authorList>
            <person name="Weon H.-Y."/>
            <person name="Lee S.A."/>
        </authorList>
    </citation>
    <scope>NUCLEOTIDE SEQUENCE [LARGE SCALE GENOMIC DNA]</scope>
    <source>
        <strain evidence="3 4">14171R-81</strain>
    </source>
</reference>
<dbReference type="Proteomes" id="UP000479114">
    <property type="component" value="Chromosome"/>
</dbReference>
<dbReference type="GO" id="GO:0003677">
    <property type="term" value="F:DNA binding"/>
    <property type="evidence" value="ECO:0007669"/>
    <property type="project" value="InterPro"/>
</dbReference>
<dbReference type="PANTHER" id="PTHR37299">
    <property type="entry name" value="TRANSCRIPTIONAL REGULATOR-RELATED"/>
    <property type="match status" value="1"/>
</dbReference>
<evidence type="ECO:0000313" key="4">
    <source>
        <dbReference type="Proteomes" id="UP000479114"/>
    </source>
</evidence>
<dbReference type="SMART" id="SM00448">
    <property type="entry name" value="REC"/>
    <property type="match status" value="1"/>
</dbReference>
<dbReference type="InterPro" id="IPR011006">
    <property type="entry name" value="CheY-like_superfamily"/>
</dbReference>
<proteinExistence type="predicted"/>
<protein>
    <submittedName>
        <fullName evidence="3">Response regulator transcription factor</fullName>
    </submittedName>
</protein>
<gene>
    <name evidence="3" type="ORF">GZH47_02245</name>
</gene>
<keyword evidence="4" id="KW-1185">Reference proteome</keyword>